<dbReference type="Pfam" id="PF02397">
    <property type="entry name" value="Bac_transf"/>
    <property type="match status" value="1"/>
</dbReference>
<dbReference type="GO" id="GO:0016780">
    <property type="term" value="F:phosphotransferase activity, for other substituted phosphate groups"/>
    <property type="evidence" value="ECO:0007669"/>
    <property type="project" value="TreeGrafter"/>
</dbReference>
<organism evidence="8 9">
    <name type="scientific">Aerophobetes bacterium</name>
    <dbReference type="NCBI Taxonomy" id="2030807"/>
    <lineage>
        <taxon>Bacteria</taxon>
        <taxon>Candidatus Aerophobota</taxon>
    </lineage>
</organism>
<evidence type="ECO:0000313" key="8">
    <source>
        <dbReference type="EMBL" id="RLE09999.1"/>
    </source>
</evidence>
<proteinExistence type="inferred from homology"/>
<keyword evidence="4" id="KW-0812">Transmembrane</keyword>
<dbReference type="PANTHER" id="PTHR30576:SF0">
    <property type="entry name" value="UNDECAPRENYL-PHOSPHATE N-ACETYLGALACTOSAMINYL 1-PHOSPHATE TRANSFERASE-RELATED"/>
    <property type="match status" value="1"/>
</dbReference>
<sequence length="437" mass="50411">MVRGKGRTALTWLCDVILVNLGIILSFLIRFSGKVPSTNFRAYLNIALWVSLISGSVLYFSGLYEEVEEESSFDIFYKIFISVSLSSIIIVALSFYLRNLPFPRTVFVIAWILEILLISAHHSYLFYSRQRKIPPKRLLVIGTDEEEFIRESKRQSSPKYEIVGLVNADAEVENLKRTIRKGKVQGVIISDLSLERSKLLDIIFGCQQEGLSVYLRPGLYEVMMGRLEMTHIGDIPLIKLKDEPLKGRDKALKGIMDFSLSLLILLFSSPLLFLIPLLIKMESKGPFLYRQKRVGEKERIYEIYKFRSMIENAEERTGPILAKDTDERVTKVGNLLRRTHLDELPQLFNILRGEMSLIGPRPERPVFVEEFKRKIPGYSRRFMVKPGITGLAQLYGNYDTSAEKKIKYDIAYINNWSLGLDLKILFMSMEIVLRMRK</sequence>
<evidence type="ECO:0000256" key="1">
    <source>
        <dbReference type="ARBA" id="ARBA00004141"/>
    </source>
</evidence>
<protein>
    <recommendedName>
        <fullName evidence="7">Bacterial sugar transferase domain-containing protein</fullName>
    </recommendedName>
</protein>
<dbReference type="InterPro" id="IPR017475">
    <property type="entry name" value="EPS_sugar_tfrase"/>
</dbReference>
<dbReference type="AlphaFoldDB" id="A0A497E7G5"/>
<comment type="similarity">
    <text evidence="2">Belongs to the bacterial sugar transferase family.</text>
</comment>
<dbReference type="PANTHER" id="PTHR30576">
    <property type="entry name" value="COLANIC BIOSYNTHESIS UDP-GLUCOSE LIPID CARRIER TRANSFERASE"/>
    <property type="match status" value="1"/>
</dbReference>
<dbReference type="GO" id="GO:0016020">
    <property type="term" value="C:membrane"/>
    <property type="evidence" value="ECO:0007669"/>
    <property type="project" value="UniProtKB-SubCell"/>
</dbReference>
<name>A0A497E7G5_UNCAE</name>
<comment type="caution">
    <text evidence="8">The sequence shown here is derived from an EMBL/GenBank/DDBJ whole genome shotgun (WGS) entry which is preliminary data.</text>
</comment>
<evidence type="ECO:0000313" key="9">
    <source>
        <dbReference type="Proteomes" id="UP000279422"/>
    </source>
</evidence>
<evidence type="ECO:0000256" key="5">
    <source>
        <dbReference type="ARBA" id="ARBA00022989"/>
    </source>
</evidence>
<gene>
    <name evidence="8" type="ORF">DRJ00_02795</name>
</gene>
<keyword evidence="3" id="KW-0808">Transferase</keyword>
<keyword evidence="6" id="KW-0472">Membrane</keyword>
<evidence type="ECO:0000256" key="3">
    <source>
        <dbReference type="ARBA" id="ARBA00022679"/>
    </source>
</evidence>
<dbReference type="Gene3D" id="3.40.50.720">
    <property type="entry name" value="NAD(P)-binding Rossmann-like Domain"/>
    <property type="match status" value="1"/>
</dbReference>
<dbReference type="EMBL" id="QMPZ01000021">
    <property type="protein sequence ID" value="RLE09999.1"/>
    <property type="molecule type" value="Genomic_DNA"/>
</dbReference>
<evidence type="ECO:0000259" key="7">
    <source>
        <dbReference type="Pfam" id="PF02397"/>
    </source>
</evidence>
<evidence type="ECO:0000256" key="2">
    <source>
        <dbReference type="ARBA" id="ARBA00006464"/>
    </source>
</evidence>
<comment type="subcellular location">
    <subcellularLocation>
        <location evidence="1">Membrane</location>
        <topology evidence="1">Multi-pass membrane protein</topology>
    </subcellularLocation>
</comment>
<keyword evidence="5" id="KW-1133">Transmembrane helix</keyword>
<dbReference type="Proteomes" id="UP000279422">
    <property type="component" value="Unassembled WGS sequence"/>
</dbReference>
<evidence type="ECO:0000256" key="6">
    <source>
        <dbReference type="ARBA" id="ARBA00023136"/>
    </source>
</evidence>
<dbReference type="NCBIfam" id="TIGR03025">
    <property type="entry name" value="EPS_sugtrans"/>
    <property type="match status" value="1"/>
</dbReference>
<evidence type="ECO:0000256" key="4">
    <source>
        <dbReference type="ARBA" id="ARBA00022692"/>
    </source>
</evidence>
<reference evidence="8 9" key="1">
    <citation type="submission" date="2018-06" db="EMBL/GenBank/DDBJ databases">
        <title>Extensive metabolic versatility and redundancy in microbially diverse, dynamic hydrothermal sediments.</title>
        <authorList>
            <person name="Dombrowski N."/>
            <person name="Teske A."/>
            <person name="Baker B.J."/>
        </authorList>
    </citation>
    <scope>NUCLEOTIDE SEQUENCE [LARGE SCALE GENOMIC DNA]</scope>
    <source>
        <strain evidence="8">B47_G16</strain>
    </source>
</reference>
<dbReference type="InterPro" id="IPR003362">
    <property type="entry name" value="Bact_transf"/>
</dbReference>
<accession>A0A497E7G5</accession>
<feature type="domain" description="Bacterial sugar transferase" evidence="7">
    <location>
        <begin position="253"/>
        <end position="433"/>
    </location>
</feature>